<dbReference type="Pfam" id="PF18718">
    <property type="entry name" value="CxC5"/>
    <property type="match status" value="1"/>
</dbReference>
<dbReference type="OrthoDB" id="2618502at2759"/>
<dbReference type="GeneID" id="64693890"/>
<sequence>MDVGHLFNAIKKHPVLACITYVDLASFIRRASLLKDDILQPQPQRISVSHAPDVLPDSVTKFLATSLDMSSDAVDNLWYIVKDLVWELPMSAETSAEDEVAFKLHGYELGLVGRTLYPPVKTCINHDCTTWQHGTLLKKEEQRRIVLRTQIDLEGAKPAWTVHLKCRECNTNYQFNYSIKDQLRTYYSGIPQHIQVSDHQFVELNLAMHWMDLMQIAVSATNCGHLYGIAQTRCTHDDTDHWQFGNVITTEQVWDCFVILAL</sequence>
<dbReference type="InterPro" id="IPR041539">
    <property type="entry name" value="CxC5"/>
</dbReference>
<accession>A0A9P7JQM1</accession>
<reference evidence="2" key="1">
    <citation type="journal article" date="2020" name="New Phytol.">
        <title>Comparative genomics reveals dynamic genome evolution in host specialist ectomycorrhizal fungi.</title>
        <authorList>
            <person name="Lofgren L.A."/>
            <person name="Nguyen N.H."/>
            <person name="Vilgalys R."/>
            <person name="Ruytinx J."/>
            <person name="Liao H.L."/>
            <person name="Branco S."/>
            <person name="Kuo A."/>
            <person name="LaButti K."/>
            <person name="Lipzen A."/>
            <person name="Andreopoulos W."/>
            <person name="Pangilinan J."/>
            <person name="Riley R."/>
            <person name="Hundley H."/>
            <person name="Na H."/>
            <person name="Barry K."/>
            <person name="Grigoriev I.V."/>
            <person name="Stajich J.E."/>
            <person name="Kennedy P.G."/>
        </authorList>
    </citation>
    <scope>NUCLEOTIDE SEQUENCE</scope>
    <source>
        <strain evidence="2">FC423</strain>
    </source>
</reference>
<dbReference type="EMBL" id="JABBWM010000054">
    <property type="protein sequence ID" value="KAG2100463.1"/>
    <property type="molecule type" value="Genomic_DNA"/>
</dbReference>
<evidence type="ECO:0000313" key="3">
    <source>
        <dbReference type="Proteomes" id="UP000823399"/>
    </source>
</evidence>
<feature type="non-terminal residue" evidence="2">
    <location>
        <position position="262"/>
    </location>
</feature>
<protein>
    <recommendedName>
        <fullName evidence="1">CxC5 like cysteine cluster associated with KDZ domain-containing protein</fullName>
    </recommendedName>
</protein>
<organism evidence="2 3">
    <name type="scientific">Suillus discolor</name>
    <dbReference type="NCBI Taxonomy" id="1912936"/>
    <lineage>
        <taxon>Eukaryota</taxon>
        <taxon>Fungi</taxon>
        <taxon>Dikarya</taxon>
        <taxon>Basidiomycota</taxon>
        <taxon>Agaricomycotina</taxon>
        <taxon>Agaricomycetes</taxon>
        <taxon>Agaricomycetidae</taxon>
        <taxon>Boletales</taxon>
        <taxon>Suillineae</taxon>
        <taxon>Suillaceae</taxon>
        <taxon>Suillus</taxon>
    </lineage>
</organism>
<name>A0A9P7JQM1_9AGAM</name>
<evidence type="ECO:0000313" key="2">
    <source>
        <dbReference type="EMBL" id="KAG2100463.1"/>
    </source>
</evidence>
<gene>
    <name evidence="2" type="ORF">F5147DRAFT_582058</name>
</gene>
<keyword evidence="3" id="KW-1185">Reference proteome</keyword>
<feature type="domain" description="CxC5 like cysteine cluster associated with KDZ" evidence="1">
    <location>
        <begin position="114"/>
        <end position="228"/>
    </location>
</feature>
<proteinExistence type="predicted"/>
<dbReference type="RefSeq" id="XP_041289568.1">
    <property type="nucleotide sequence ID" value="XM_041431631.1"/>
</dbReference>
<comment type="caution">
    <text evidence="2">The sequence shown here is derived from an EMBL/GenBank/DDBJ whole genome shotgun (WGS) entry which is preliminary data.</text>
</comment>
<dbReference type="Proteomes" id="UP000823399">
    <property type="component" value="Unassembled WGS sequence"/>
</dbReference>
<dbReference type="AlphaFoldDB" id="A0A9P7JQM1"/>
<evidence type="ECO:0000259" key="1">
    <source>
        <dbReference type="Pfam" id="PF18718"/>
    </source>
</evidence>